<sequence length="117" mass="12933">MLHLDEFENKFKGLTQESGSTKVAETVQTDKGKKILSPHVVRGKGRPPTKRKVPPVEKAVTRRKNKQICRKIFDDTSEQCEVSEAPESGQIPSAGNDDFVVQTQCSTVAQPTPPDNE</sequence>
<name>A0A2I4EA51_JUGRE</name>
<dbReference type="AlphaFoldDB" id="A0A2I4EA51"/>
<protein>
    <submittedName>
        <fullName evidence="3">Uncharacterized protein LOC108987738</fullName>
    </submittedName>
</protein>
<gene>
    <name evidence="3" type="primary">LOC108987738</name>
</gene>
<accession>A0A2I4EA51</accession>
<dbReference type="GeneID" id="108987738"/>
<keyword evidence="2" id="KW-1185">Reference proteome</keyword>
<feature type="compositionally biased region" description="Basic residues" evidence="1">
    <location>
        <begin position="41"/>
        <end position="53"/>
    </location>
</feature>
<organism evidence="2 3">
    <name type="scientific">Juglans regia</name>
    <name type="common">English walnut</name>
    <dbReference type="NCBI Taxonomy" id="51240"/>
    <lineage>
        <taxon>Eukaryota</taxon>
        <taxon>Viridiplantae</taxon>
        <taxon>Streptophyta</taxon>
        <taxon>Embryophyta</taxon>
        <taxon>Tracheophyta</taxon>
        <taxon>Spermatophyta</taxon>
        <taxon>Magnoliopsida</taxon>
        <taxon>eudicotyledons</taxon>
        <taxon>Gunneridae</taxon>
        <taxon>Pentapetalae</taxon>
        <taxon>rosids</taxon>
        <taxon>fabids</taxon>
        <taxon>Fagales</taxon>
        <taxon>Juglandaceae</taxon>
        <taxon>Juglans</taxon>
    </lineage>
</organism>
<evidence type="ECO:0000313" key="2">
    <source>
        <dbReference type="Proteomes" id="UP000235220"/>
    </source>
</evidence>
<evidence type="ECO:0000313" key="3">
    <source>
        <dbReference type="RefSeq" id="XP_018816275.2"/>
    </source>
</evidence>
<feature type="region of interest" description="Disordered" evidence="1">
    <location>
        <begin position="39"/>
        <end position="61"/>
    </location>
</feature>
<dbReference type="InParanoid" id="A0A2I4EA51"/>
<reference evidence="3" key="1">
    <citation type="submission" date="2025-08" db="UniProtKB">
        <authorList>
            <consortium name="RefSeq"/>
        </authorList>
    </citation>
    <scope>IDENTIFICATION</scope>
    <source>
        <tissue evidence="3">Leaves</tissue>
    </source>
</reference>
<evidence type="ECO:0000256" key="1">
    <source>
        <dbReference type="SAM" id="MobiDB-lite"/>
    </source>
</evidence>
<dbReference type="RefSeq" id="XP_018816275.2">
    <property type="nucleotide sequence ID" value="XM_018960730.2"/>
</dbReference>
<dbReference type="Proteomes" id="UP000235220">
    <property type="component" value="Chromosome 5"/>
</dbReference>
<proteinExistence type="predicted"/>
<dbReference type="KEGG" id="jre:108987738"/>
<dbReference type="OrthoDB" id="10351101at2759"/>